<evidence type="ECO:0000313" key="3">
    <source>
        <dbReference type="EMBL" id="ANT45815.1"/>
    </source>
</evidence>
<dbReference type="EMBL" id="HQ902161">
    <property type="protein sequence ID" value="ADZ52278.1"/>
    <property type="molecule type" value="Genomic_DNA"/>
</dbReference>
<keyword evidence="1" id="KW-1133">Transmembrane helix</keyword>
<dbReference type="RefSeq" id="YP_008963276.1">
    <property type="nucleotide sequence ID" value="NC_023083.1"/>
</dbReference>
<geneLocation type="mitochondrion" evidence="2"/>
<keyword evidence="2" id="KW-0496">Mitochondrion</keyword>
<dbReference type="EMBL" id="KU234539">
    <property type="protein sequence ID" value="ANT45815.1"/>
    <property type="molecule type" value="Genomic_DNA"/>
</dbReference>
<evidence type="ECO:0000256" key="1">
    <source>
        <dbReference type="SAM" id="Phobius"/>
    </source>
</evidence>
<proteinExistence type="predicted"/>
<name>V5IVA6_APOLU</name>
<keyword evidence="1" id="KW-0472">Membrane</keyword>
<dbReference type="AlphaFoldDB" id="V5IVA6"/>
<dbReference type="GeneID" id="17960530"/>
<organism evidence="2">
    <name type="scientific">Apolygus lucorum</name>
    <name type="common">Small green plant bug</name>
    <name type="synonym">Lygocoris lucorum</name>
    <dbReference type="NCBI Taxonomy" id="248454"/>
    <lineage>
        <taxon>Eukaryota</taxon>
        <taxon>Metazoa</taxon>
        <taxon>Ecdysozoa</taxon>
        <taxon>Arthropoda</taxon>
        <taxon>Hexapoda</taxon>
        <taxon>Insecta</taxon>
        <taxon>Pterygota</taxon>
        <taxon>Neoptera</taxon>
        <taxon>Paraneoptera</taxon>
        <taxon>Hemiptera</taxon>
        <taxon>Heteroptera</taxon>
        <taxon>Panheteroptera</taxon>
        <taxon>Cimicomorpha</taxon>
        <taxon>Miridae</taxon>
        <taxon>Mirini</taxon>
        <taxon>Apolygus</taxon>
    </lineage>
</organism>
<accession>V5IVA6</accession>
<protein>
    <submittedName>
        <fullName evidence="2">ATP synthase F0 subunit 8</fullName>
    </submittedName>
</protein>
<gene>
    <name evidence="2" type="primary">ATP8</name>
    <name evidence="3" type="synonym">atp8</name>
</gene>
<sequence length="52" mass="6616">MPQMAPIWWTMLFMTFIMAYMLYMIIMYFFITYKIEVNKNTVKKMKNMNWTW</sequence>
<reference evidence="3" key="2">
    <citation type="submission" date="2015-12" db="EMBL/GenBank/DDBJ databases">
        <title>Comparative mitogenomic analysis of plant bugs (Hemiptera: Miridae) and development of molecular markers for population genetics.</title>
        <authorList>
            <person name="Zhang Q.-L."/>
            <person name="Yuan M.-L."/>
            <person name="Wang J."/>
        </authorList>
    </citation>
    <scope>NUCLEOTIDE SEQUENCE</scope>
</reference>
<keyword evidence="1" id="KW-0812">Transmembrane</keyword>
<evidence type="ECO:0000313" key="2">
    <source>
        <dbReference type="EMBL" id="ADZ52278.1"/>
    </source>
</evidence>
<feature type="transmembrane region" description="Helical" evidence="1">
    <location>
        <begin position="6"/>
        <end position="31"/>
    </location>
</feature>
<dbReference type="CTD" id="4509"/>
<reference evidence="2" key="1">
    <citation type="journal article" date="2014" name="Insect Sci.">
        <title>The mitochondrial genome of the plant bug Apolygus lucorum (Hemiptera: Miridae): Presently known as the smallest in Heteroptera.</title>
        <authorList>
            <person name="Wang P."/>
            <person name="Li H."/>
            <person name="Wang Y."/>
            <person name="Zhang J.H."/>
            <person name="Dai X."/>
            <person name="Chang J."/>
            <person name="Hu B.W."/>
            <person name="Cai W.Z."/>
        </authorList>
    </citation>
    <scope>NUCLEOTIDE SEQUENCE</scope>
</reference>